<dbReference type="EMBL" id="GBRH01204355">
    <property type="protein sequence ID" value="JAD93540.1"/>
    <property type="molecule type" value="Transcribed_RNA"/>
</dbReference>
<sequence length="43" mass="4789">MCHATKVQIIYRQENCCAVCDLNRFEDGVHMSGSTGQLIFVGL</sequence>
<name>A0A0A9E6L8_ARUDO</name>
<dbReference type="AlphaFoldDB" id="A0A0A9E6L8"/>
<proteinExistence type="predicted"/>
<reference evidence="1" key="2">
    <citation type="journal article" date="2015" name="Data Brief">
        <title>Shoot transcriptome of the giant reed, Arundo donax.</title>
        <authorList>
            <person name="Barrero R.A."/>
            <person name="Guerrero F.D."/>
            <person name="Moolhuijzen P."/>
            <person name="Goolsby J.A."/>
            <person name="Tidwell J."/>
            <person name="Bellgard S.E."/>
            <person name="Bellgard M.I."/>
        </authorList>
    </citation>
    <scope>NUCLEOTIDE SEQUENCE</scope>
    <source>
        <tissue evidence="1">Shoot tissue taken approximately 20 cm above the soil surface</tissue>
    </source>
</reference>
<reference evidence="1" key="1">
    <citation type="submission" date="2014-09" db="EMBL/GenBank/DDBJ databases">
        <authorList>
            <person name="Magalhaes I.L.F."/>
            <person name="Oliveira U."/>
            <person name="Santos F.R."/>
            <person name="Vidigal T.H.D.A."/>
            <person name="Brescovit A.D."/>
            <person name="Santos A.J."/>
        </authorList>
    </citation>
    <scope>NUCLEOTIDE SEQUENCE</scope>
    <source>
        <tissue evidence="1">Shoot tissue taken approximately 20 cm above the soil surface</tissue>
    </source>
</reference>
<accession>A0A0A9E6L8</accession>
<evidence type="ECO:0000313" key="1">
    <source>
        <dbReference type="EMBL" id="JAD93540.1"/>
    </source>
</evidence>
<organism evidence="1">
    <name type="scientific">Arundo donax</name>
    <name type="common">Giant reed</name>
    <name type="synonym">Donax arundinaceus</name>
    <dbReference type="NCBI Taxonomy" id="35708"/>
    <lineage>
        <taxon>Eukaryota</taxon>
        <taxon>Viridiplantae</taxon>
        <taxon>Streptophyta</taxon>
        <taxon>Embryophyta</taxon>
        <taxon>Tracheophyta</taxon>
        <taxon>Spermatophyta</taxon>
        <taxon>Magnoliopsida</taxon>
        <taxon>Liliopsida</taxon>
        <taxon>Poales</taxon>
        <taxon>Poaceae</taxon>
        <taxon>PACMAD clade</taxon>
        <taxon>Arundinoideae</taxon>
        <taxon>Arundineae</taxon>
        <taxon>Arundo</taxon>
    </lineage>
</organism>
<protein>
    <submittedName>
        <fullName evidence="1">Uncharacterized protein</fullName>
    </submittedName>
</protein>